<dbReference type="OrthoDB" id="134019at2157"/>
<protein>
    <submittedName>
        <fullName evidence="1">Ribosomal protein L11 methyltransferase</fullName>
    </submittedName>
</protein>
<comment type="caution">
    <text evidence="1">The sequence shown here is derived from an EMBL/GenBank/DDBJ whole genome shotgun (WGS) entry which is preliminary data.</text>
</comment>
<proteinExistence type="predicted"/>
<dbReference type="Gene3D" id="3.40.50.150">
    <property type="entry name" value="Vaccinia Virus protein VP39"/>
    <property type="match status" value="1"/>
</dbReference>
<dbReference type="Proteomes" id="UP000077275">
    <property type="component" value="Unassembled WGS sequence"/>
</dbReference>
<keyword evidence="1" id="KW-0489">Methyltransferase</keyword>
<dbReference type="RefSeq" id="WP_067260079.1">
    <property type="nucleotide sequence ID" value="NZ_LWMW01000117.1"/>
</dbReference>
<dbReference type="InterPro" id="IPR029063">
    <property type="entry name" value="SAM-dependent_MTases_sf"/>
</dbReference>
<keyword evidence="1" id="KW-0808">Transferase</keyword>
<name>A0A166DEQ4_9EURY</name>
<dbReference type="EMBL" id="LWMW01000117">
    <property type="protein sequence ID" value="KZX15515.1"/>
    <property type="molecule type" value="Genomic_DNA"/>
</dbReference>
<dbReference type="AlphaFoldDB" id="A0A166DEQ4"/>
<dbReference type="GO" id="GO:0005840">
    <property type="term" value="C:ribosome"/>
    <property type="evidence" value="ECO:0007669"/>
    <property type="project" value="UniProtKB-KW"/>
</dbReference>
<keyword evidence="1" id="KW-0687">Ribonucleoprotein</keyword>
<keyword evidence="1" id="KW-0689">Ribosomal protein</keyword>
<dbReference type="PATRIC" id="fig|47311.3.peg.1646"/>
<accession>A0A166DEQ4</accession>
<evidence type="ECO:0000313" key="1">
    <source>
        <dbReference type="EMBL" id="KZX15515.1"/>
    </source>
</evidence>
<evidence type="ECO:0000313" key="2">
    <source>
        <dbReference type="Proteomes" id="UP000077275"/>
    </source>
</evidence>
<reference evidence="1 2" key="1">
    <citation type="submission" date="2016-04" db="EMBL/GenBank/DDBJ databases">
        <title>Genome sequence of Methanobrevibacter cuticularis DSM 11139.</title>
        <authorList>
            <person name="Poehlein A."/>
            <person name="Seedorf H."/>
            <person name="Daniel R."/>
        </authorList>
    </citation>
    <scope>NUCLEOTIDE SEQUENCE [LARGE SCALE GENOMIC DNA]</scope>
    <source>
        <strain evidence="1 2">DSM 11139</strain>
    </source>
</reference>
<organism evidence="1 2">
    <name type="scientific">Methanobrevibacter cuticularis</name>
    <dbReference type="NCBI Taxonomy" id="47311"/>
    <lineage>
        <taxon>Archaea</taxon>
        <taxon>Methanobacteriati</taxon>
        <taxon>Methanobacteriota</taxon>
        <taxon>Methanomada group</taxon>
        <taxon>Methanobacteria</taxon>
        <taxon>Methanobacteriales</taxon>
        <taxon>Methanobacteriaceae</taxon>
        <taxon>Methanobrevibacter</taxon>
    </lineage>
</organism>
<dbReference type="GO" id="GO:0032259">
    <property type="term" value="P:methylation"/>
    <property type="evidence" value="ECO:0007669"/>
    <property type="project" value="UniProtKB-KW"/>
</dbReference>
<dbReference type="GO" id="GO:0008168">
    <property type="term" value="F:methyltransferase activity"/>
    <property type="evidence" value="ECO:0007669"/>
    <property type="project" value="UniProtKB-KW"/>
</dbReference>
<dbReference type="STRING" id="47311.MBCUT_15120"/>
<keyword evidence="2" id="KW-1185">Reference proteome</keyword>
<sequence length="352" mass="39244">MELKCSCNNNCIIHSKDIEKRIKDAAPCSKCVIITLKKFKQLSDQICVSAINNEFGRCVCGKRSIDITMAHILKIMVDEGIDPKSFNLRNGAIPLSTPLESEQNPQLTENSLIILHPDFNEKIAKRIMDEVKEVKGVLKGNSKDIVGIIDIGDECSSYELLAGCDFRCDIIKTPLGAIAINKKQHAVHLEFSASTENKILKIDNYFKTEHLNKEDLPNLTLIDATCGCGALGIYSLNYGFGNVTFNDINRAATEITAINLEANGYEVDYILKDNGQSLKENGHSENNLIAKGETFEVYNSSIEELSEKLSGFDKNSENNAKFDYCILDSFPQVDNEYFREIAEKIAKNIIII</sequence>
<gene>
    <name evidence="1" type="primary">prmA_4</name>
    <name evidence="1" type="ORF">MBCUT_15120</name>
</gene>
<dbReference type="SUPFAM" id="SSF53335">
    <property type="entry name" value="S-adenosyl-L-methionine-dependent methyltransferases"/>
    <property type="match status" value="1"/>
</dbReference>